<dbReference type="Proteomes" id="UP001328107">
    <property type="component" value="Unassembled WGS sequence"/>
</dbReference>
<dbReference type="Gene3D" id="3.60.10.10">
    <property type="entry name" value="Endonuclease/exonuclease/phosphatase"/>
    <property type="match status" value="1"/>
</dbReference>
<feature type="non-terminal residue" evidence="3">
    <location>
        <position position="1"/>
    </location>
</feature>
<dbReference type="Pfam" id="PF03372">
    <property type="entry name" value="Exo_endo_phos"/>
    <property type="match status" value="1"/>
</dbReference>
<evidence type="ECO:0000259" key="1">
    <source>
        <dbReference type="Pfam" id="PF03372"/>
    </source>
</evidence>
<dbReference type="PANTHER" id="PTHR47510:SF3">
    <property type="entry name" value="ENDO_EXONUCLEASE_PHOSPHATASE DOMAIN-CONTAINING PROTEIN"/>
    <property type="match status" value="1"/>
</dbReference>
<protein>
    <recommendedName>
        <fullName evidence="1">Endonuclease/exonuclease/phosphatase domain-containing protein</fullName>
    </recommendedName>
</protein>
<dbReference type="PANTHER" id="PTHR47510">
    <property type="entry name" value="REVERSE TRANSCRIPTASE DOMAIN-CONTAINING PROTEIN"/>
    <property type="match status" value="1"/>
</dbReference>
<keyword evidence="4" id="KW-1185">Reference proteome</keyword>
<sequence>ILKVEQPDIVFITESWLTSRIPTSLIIADLPYHAIRRDRSNGRGGGTLIVLRDHFHYSILGSIHSSLESLSIDLLTSSSSFIRLCVVYRPPSYSTTQTENLVDGLSDLLTTSPHPIIFIGDFNSDIISSTIPATEQSLHSFVSTSDLSHLIRSPTRIDRCIDWLLASDSSIVHNPSVIPSFPTSDHFGISFSIDSRCLPPAQSLVRDFARANYDHLSSFLLTFDWFTTFSQAPDPENMYSNFVSVIHHAIDLFVPYHCPKPATHSYPPHIRKLIKHRNSLFTKYNLLSIRPQYEKCSRDLLFQIKKWNQFCEHKKLKNTKDLYRHIRTLTQPKPSIPKQLIDSSGNIATSTLDIANTLASRFASHFTLDDGLVPSIPSHPSHSYLRNVSFFPHDVHKALKQLSPSCSTGHDNIPQIVFRKCARALSLPLCDIFNISMETGTVPSLWKFSLITPIPKPNKNPQSPDSYRPIAILSPASKTMERLVKHKLAPYLYRSNIIPNYQHGFRSGSSLAPHYLINNVILEQVPQQRDLGVQVLPTLNNSASIDDRVKKATTVMHIMLRAVSRLSFLGLQALFERRVTYDLVLARRIMYGDTILDRSKFFLFAPLRERTNNFGIYIEKTKSTPRYHCFSRRVARILNALPTHVLSSPSIPVFKKRLITLEFDFRKYIFQ</sequence>
<gene>
    <name evidence="2" type="ORF">PMAYCL1PPCAC_20243</name>
    <name evidence="3" type="ORF">PMAYCL1PPCAC_21556</name>
</gene>
<accession>A0AAN5I5E5</accession>
<reference evidence="3" key="2">
    <citation type="submission" date="2023-06" db="EMBL/GenBank/DDBJ databases">
        <title>Genome assembly of Pristionchus species.</title>
        <authorList>
            <person name="Yoshida K."/>
            <person name="Sommer R.J."/>
        </authorList>
    </citation>
    <scope>NUCLEOTIDE SEQUENCE</scope>
    <source>
        <strain evidence="3">RS5460</strain>
    </source>
</reference>
<comment type="caution">
    <text evidence="3">The sequence shown here is derived from an EMBL/GenBank/DDBJ whole genome shotgun (WGS) entry which is preliminary data.</text>
</comment>
<dbReference type="InterPro" id="IPR036691">
    <property type="entry name" value="Endo/exonu/phosph_ase_sf"/>
</dbReference>
<dbReference type="AlphaFoldDB" id="A0AAN5I5E5"/>
<dbReference type="EMBL" id="BTRK01000004">
    <property type="protein sequence ID" value="GMR50048.1"/>
    <property type="molecule type" value="Genomic_DNA"/>
</dbReference>
<proteinExistence type="predicted"/>
<dbReference type="GO" id="GO:0003824">
    <property type="term" value="F:catalytic activity"/>
    <property type="evidence" value="ECO:0007669"/>
    <property type="project" value="InterPro"/>
</dbReference>
<name>A0AAN5I5E5_9BILA</name>
<evidence type="ECO:0000313" key="2">
    <source>
        <dbReference type="EMBL" id="GMR50048.1"/>
    </source>
</evidence>
<dbReference type="InterPro" id="IPR005135">
    <property type="entry name" value="Endo/exonuclease/phosphatase"/>
</dbReference>
<reference evidence="4" key="1">
    <citation type="submission" date="2022-10" db="EMBL/GenBank/DDBJ databases">
        <title>Genome assembly of Pristionchus species.</title>
        <authorList>
            <person name="Yoshida K."/>
            <person name="Sommer R.J."/>
        </authorList>
    </citation>
    <scope>NUCLEOTIDE SEQUENCE [LARGE SCALE GENOMIC DNA]</scope>
    <source>
        <strain evidence="4">RS5460</strain>
    </source>
</reference>
<evidence type="ECO:0000313" key="4">
    <source>
        <dbReference type="Proteomes" id="UP001328107"/>
    </source>
</evidence>
<feature type="domain" description="Endonuclease/exonuclease/phosphatase" evidence="1">
    <location>
        <begin position="2"/>
        <end position="186"/>
    </location>
</feature>
<dbReference type="SUPFAM" id="SSF56219">
    <property type="entry name" value="DNase I-like"/>
    <property type="match status" value="1"/>
</dbReference>
<evidence type="ECO:0000313" key="3">
    <source>
        <dbReference type="EMBL" id="GMR51361.1"/>
    </source>
</evidence>
<organism evidence="3 4">
    <name type="scientific">Pristionchus mayeri</name>
    <dbReference type="NCBI Taxonomy" id="1317129"/>
    <lineage>
        <taxon>Eukaryota</taxon>
        <taxon>Metazoa</taxon>
        <taxon>Ecdysozoa</taxon>
        <taxon>Nematoda</taxon>
        <taxon>Chromadorea</taxon>
        <taxon>Rhabditida</taxon>
        <taxon>Rhabditina</taxon>
        <taxon>Diplogasteromorpha</taxon>
        <taxon>Diplogasteroidea</taxon>
        <taxon>Neodiplogasteridae</taxon>
        <taxon>Pristionchus</taxon>
    </lineage>
</organism>
<dbReference type="EMBL" id="BTRK01000005">
    <property type="protein sequence ID" value="GMR51361.1"/>
    <property type="molecule type" value="Genomic_DNA"/>
</dbReference>